<gene>
    <name evidence="1" type="ORF">PIB30_032707</name>
</gene>
<name>A0ABU6RCG1_9FABA</name>
<protein>
    <submittedName>
        <fullName evidence="1">Uncharacterized protein</fullName>
    </submittedName>
</protein>
<reference evidence="1 2" key="1">
    <citation type="journal article" date="2023" name="Plants (Basel)">
        <title>Bridging the Gap: Combining Genomics and Transcriptomics Approaches to Understand Stylosanthes scabra, an Orphan Legume from the Brazilian Caatinga.</title>
        <authorList>
            <person name="Ferreira-Neto J.R.C."/>
            <person name="da Silva M.D."/>
            <person name="Binneck E."/>
            <person name="de Melo N.F."/>
            <person name="da Silva R.H."/>
            <person name="de Melo A.L.T.M."/>
            <person name="Pandolfi V."/>
            <person name="Bustamante F.O."/>
            <person name="Brasileiro-Vidal A.C."/>
            <person name="Benko-Iseppon A.M."/>
        </authorList>
    </citation>
    <scope>NUCLEOTIDE SEQUENCE [LARGE SCALE GENOMIC DNA]</scope>
    <source>
        <tissue evidence="1">Leaves</tissue>
    </source>
</reference>
<dbReference type="EMBL" id="JASCZI010030353">
    <property type="protein sequence ID" value="MED6121707.1"/>
    <property type="molecule type" value="Genomic_DNA"/>
</dbReference>
<sequence>MYKIQNQFFLGLNQTRGKIQGQHCHPKEEARFFVFLSKTRILLFKINERGDIAAPPELAYPNAMSKRNNILFLSTYTRKRPFISTHSILFFYHSKVVVLPTSHNNSSSWIPPTIYLYINNSFYFIIK</sequence>
<evidence type="ECO:0000313" key="2">
    <source>
        <dbReference type="Proteomes" id="UP001341840"/>
    </source>
</evidence>
<proteinExistence type="predicted"/>
<dbReference type="Proteomes" id="UP001341840">
    <property type="component" value="Unassembled WGS sequence"/>
</dbReference>
<keyword evidence="2" id="KW-1185">Reference proteome</keyword>
<comment type="caution">
    <text evidence="1">The sequence shown here is derived from an EMBL/GenBank/DDBJ whole genome shotgun (WGS) entry which is preliminary data.</text>
</comment>
<accession>A0ABU6RCG1</accession>
<organism evidence="1 2">
    <name type="scientific">Stylosanthes scabra</name>
    <dbReference type="NCBI Taxonomy" id="79078"/>
    <lineage>
        <taxon>Eukaryota</taxon>
        <taxon>Viridiplantae</taxon>
        <taxon>Streptophyta</taxon>
        <taxon>Embryophyta</taxon>
        <taxon>Tracheophyta</taxon>
        <taxon>Spermatophyta</taxon>
        <taxon>Magnoliopsida</taxon>
        <taxon>eudicotyledons</taxon>
        <taxon>Gunneridae</taxon>
        <taxon>Pentapetalae</taxon>
        <taxon>rosids</taxon>
        <taxon>fabids</taxon>
        <taxon>Fabales</taxon>
        <taxon>Fabaceae</taxon>
        <taxon>Papilionoideae</taxon>
        <taxon>50 kb inversion clade</taxon>
        <taxon>dalbergioids sensu lato</taxon>
        <taxon>Dalbergieae</taxon>
        <taxon>Pterocarpus clade</taxon>
        <taxon>Stylosanthes</taxon>
    </lineage>
</organism>
<evidence type="ECO:0000313" key="1">
    <source>
        <dbReference type="EMBL" id="MED6121707.1"/>
    </source>
</evidence>